<dbReference type="SUPFAM" id="SSF53335">
    <property type="entry name" value="S-adenosyl-L-methionine-dependent methyltransferases"/>
    <property type="match status" value="1"/>
</dbReference>
<dbReference type="RefSeq" id="WP_008331139.1">
    <property type="nucleotide sequence ID" value="NZ_CH902578.1"/>
</dbReference>
<evidence type="ECO:0000313" key="4">
    <source>
        <dbReference type="Proteomes" id="UP000002931"/>
    </source>
</evidence>
<dbReference type="HOGENOM" id="CLU_095612_0_0_5"/>
<dbReference type="Pfam" id="PF05050">
    <property type="entry name" value="Methyltransf_21"/>
    <property type="match status" value="1"/>
</dbReference>
<dbReference type="PROSITE" id="PS01131">
    <property type="entry name" value="RRNA_A_DIMETH"/>
    <property type="match status" value="1"/>
</dbReference>
<dbReference type="STRING" id="314271.RB2654_10089"/>
<evidence type="ECO:0000313" key="3">
    <source>
        <dbReference type="EMBL" id="EAQ13412.1"/>
    </source>
</evidence>
<reference evidence="3 4" key="1">
    <citation type="journal article" date="2010" name="J. Bacteriol.">
        <title>Genome sequences of Pelagibaca bermudensis HTCC2601T and Maritimibacter alkaliphilus HTCC2654T, the type strains of two marine Roseobacter genera.</title>
        <authorList>
            <person name="Thrash J.C."/>
            <person name="Cho J.C."/>
            <person name="Ferriera S."/>
            <person name="Johnson J."/>
            <person name="Vergin K.L."/>
            <person name="Giovannoni S.J."/>
        </authorList>
    </citation>
    <scope>NUCLEOTIDE SEQUENCE [LARGE SCALE GENOMIC DNA]</scope>
    <source>
        <strain evidence="3 4">HTCC2654</strain>
    </source>
</reference>
<dbReference type="OrthoDB" id="456767at2"/>
<evidence type="ECO:0000256" key="1">
    <source>
        <dbReference type="ARBA" id="ARBA00022691"/>
    </source>
</evidence>
<keyword evidence="3" id="KW-0808">Transferase</keyword>
<dbReference type="Proteomes" id="UP000002931">
    <property type="component" value="Unassembled WGS sequence"/>
</dbReference>
<comment type="caution">
    <text evidence="3">The sequence shown here is derived from an EMBL/GenBank/DDBJ whole genome shotgun (WGS) entry which is preliminary data.</text>
</comment>
<feature type="domain" description="Methyltransferase FkbM" evidence="2">
    <location>
        <begin position="127"/>
        <end position="212"/>
    </location>
</feature>
<name>A3VES4_9RHOB</name>
<sequence length="244" mass="27267">MDFVTHGGANIDLSVADDITSPRVISEIEQGTYEDREMKFARNVIQDGDRVLELGAGLGFVSTVVCGSKKPAYFAAVEADARLIPHIRRTHEKNGVTGVEVINAAFVADRDTLDRGHVEFGVTSVFWGSGINKAGDNNVTTVRVDVQDASRFIREKKINVLVSDIEGGELDLFRHLDFGPIRKIIIEVHPRVFGPEGVREVFRILDDNDFVYDAPNSSGPVITFRKQKPFPRIFGRRKWPFGRR</sequence>
<dbReference type="InterPro" id="IPR020596">
    <property type="entry name" value="rRNA_Ade_Mease_Trfase_CS"/>
</dbReference>
<dbReference type="AlphaFoldDB" id="A3VES4"/>
<evidence type="ECO:0000259" key="2">
    <source>
        <dbReference type="Pfam" id="PF05050"/>
    </source>
</evidence>
<proteinExistence type="predicted"/>
<gene>
    <name evidence="3" type="ORF">RB2654_10089</name>
</gene>
<keyword evidence="4" id="KW-1185">Reference proteome</keyword>
<keyword evidence="1" id="KW-0949">S-adenosyl-L-methionine</keyword>
<accession>A3VES4</accession>
<dbReference type="EMBL" id="AAMT01000005">
    <property type="protein sequence ID" value="EAQ13412.1"/>
    <property type="molecule type" value="Genomic_DNA"/>
</dbReference>
<dbReference type="GO" id="GO:0000179">
    <property type="term" value="F:rRNA (adenine-N6,N6-)-dimethyltransferase activity"/>
    <property type="evidence" value="ECO:0007669"/>
    <property type="project" value="InterPro"/>
</dbReference>
<protein>
    <submittedName>
        <fullName evidence="3">Methyltransferase, FkbM family protein</fullName>
    </submittedName>
</protein>
<dbReference type="InterPro" id="IPR029063">
    <property type="entry name" value="SAM-dependent_MTases_sf"/>
</dbReference>
<dbReference type="InterPro" id="IPR006342">
    <property type="entry name" value="FkbM_mtfrase"/>
</dbReference>
<organism evidence="3 4">
    <name type="scientific">Maritimibacter alkaliphilus HTCC2654</name>
    <dbReference type="NCBI Taxonomy" id="314271"/>
    <lineage>
        <taxon>Bacteria</taxon>
        <taxon>Pseudomonadati</taxon>
        <taxon>Pseudomonadota</taxon>
        <taxon>Alphaproteobacteria</taxon>
        <taxon>Rhodobacterales</taxon>
        <taxon>Roseobacteraceae</taxon>
        <taxon>Maritimibacter</taxon>
    </lineage>
</organism>
<keyword evidence="3" id="KW-0489">Methyltransferase</keyword>
<dbReference type="eggNOG" id="COG2518">
    <property type="taxonomic scope" value="Bacteria"/>
</dbReference>
<dbReference type="Gene3D" id="3.40.50.150">
    <property type="entry name" value="Vaccinia Virus protein VP39"/>
    <property type="match status" value="1"/>
</dbReference>
<dbReference type="NCBIfam" id="TIGR01444">
    <property type="entry name" value="fkbM_fam"/>
    <property type="match status" value="1"/>
</dbReference>